<sequence>MSKVRHGLLALALGFTIAPATVAAQSLPEPVLAMIEEAIRQGDAGQVDSVIALARTTNPAAGTELDTLQEEFHRRRREQEAREAESREAAIEAAGPLELWRGRGEVGAYRNTGNGSNVGATAAFQLTRQGDEWEHRLTGRFDYLANDNYDRTQFLLAYRPRFALSDDVFSFGLAQLEADPFQGFDRRYSVSGGLGYRVVNESDLKLSVEAGPAWRYTELAAGGEESAVSTLGTLDLDWQVAQRLKLAQDASAYIESENSSFTSVTALEAGVGGGLIARLSYAVEHDTDPPGGAEKTDTLSRFTLVYEF</sequence>
<evidence type="ECO:0000313" key="3">
    <source>
        <dbReference type="Proteomes" id="UP000053464"/>
    </source>
</evidence>
<evidence type="ECO:0000256" key="1">
    <source>
        <dbReference type="SAM" id="SignalP"/>
    </source>
</evidence>
<accession>A0A0G9MYY3</accession>
<keyword evidence="1" id="KW-0732">Signal</keyword>
<organism evidence="2 3">
    <name type="scientific">Aurantiacibacter luteus</name>
    <dbReference type="NCBI Taxonomy" id="1581420"/>
    <lineage>
        <taxon>Bacteria</taxon>
        <taxon>Pseudomonadati</taxon>
        <taxon>Pseudomonadota</taxon>
        <taxon>Alphaproteobacteria</taxon>
        <taxon>Sphingomonadales</taxon>
        <taxon>Erythrobacteraceae</taxon>
        <taxon>Aurantiacibacter</taxon>
    </lineage>
</organism>
<evidence type="ECO:0000313" key="2">
    <source>
        <dbReference type="EMBL" id="KLE35956.1"/>
    </source>
</evidence>
<comment type="caution">
    <text evidence="2">The sequence shown here is derived from an EMBL/GenBank/DDBJ whole genome shotgun (WGS) entry which is preliminary data.</text>
</comment>
<protein>
    <recommendedName>
        <fullName evidence="4">Salt-induced outer membrane protein</fullName>
    </recommendedName>
</protein>
<dbReference type="PATRIC" id="fig|1581420.6.peg.1273"/>
<dbReference type="AlphaFoldDB" id="A0A0G9MYY3"/>
<reference evidence="2 3" key="1">
    <citation type="submission" date="2015-04" db="EMBL/GenBank/DDBJ databases">
        <title>The draft genome sequence of Erythrobacter luteus KA37.</title>
        <authorList>
            <person name="Zhuang L."/>
            <person name="Liu Y."/>
            <person name="Shao Z."/>
        </authorList>
    </citation>
    <scope>NUCLEOTIDE SEQUENCE [LARGE SCALE GENOMIC DNA]</scope>
    <source>
        <strain evidence="2 3">KA37</strain>
    </source>
</reference>
<dbReference type="EMBL" id="LBHB01000001">
    <property type="protein sequence ID" value="KLE35956.1"/>
    <property type="molecule type" value="Genomic_DNA"/>
</dbReference>
<feature type="chain" id="PRO_5002580717" description="Salt-induced outer membrane protein" evidence="1">
    <location>
        <begin position="24"/>
        <end position="308"/>
    </location>
</feature>
<name>A0A0G9MYY3_9SPHN</name>
<dbReference type="STRING" id="1581420.AAW00_06290"/>
<dbReference type="RefSeq" id="WP_047003360.1">
    <property type="nucleotide sequence ID" value="NZ_LBHB01000001.1"/>
</dbReference>
<dbReference type="Pfam" id="PF04338">
    <property type="entry name" value="DUF481"/>
    <property type="match status" value="1"/>
</dbReference>
<dbReference type="InterPro" id="IPR007433">
    <property type="entry name" value="DUF481"/>
</dbReference>
<gene>
    <name evidence="2" type="ORF">AAW00_06290</name>
</gene>
<proteinExistence type="predicted"/>
<keyword evidence="3" id="KW-1185">Reference proteome</keyword>
<evidence type="ECO:0008006" key="4">
    <source>
        <dbReference type="Google" id="ProtNLM"/>
    </source>
</evidence>
<dbReference type="Proteomes" id="UP000053464">
    <property type="component" value="Unassembled WGS sequence"/>
</dbReference>
<feature type="signal peptide" evidence="1">
    <location>
        <begin position="1"/>
        <end position="23"/>
    </location>
</feature>